<evidence type="ECO:0000256" key="6">
    <source>
        <dbReference type="PIRNR" id="PIRNR002882"/>
    </source>
</evidence>
<dbReference type="EC" id="3.1.-.-" evidence="6"/>
<reference evidence="7 8" key="1">
    <citation type="journal article" date="2023" name="Int. J. Syst. Evol. Microbiol.">
        <title>Methylocystis iwaonis sp. nov., a type II methane-oxidizing bacterium from surface soil of a rice paddy field in Japan, and emended description of the genus Methylocystis (ex Whittenbury et al. 1970) Bowman et al. 1993.</title>
        <authorList>
            <person name="Kaise H."/>
            <person name="Sawadogo J.B."/>
            <person name="Alam M.S."/>
            <person name="Ueno C."/>
            <person name="Dianou D."/>
            <person name="Shinjo R."/>
            <person name="Asakawa S."/>
        </authorList>
    </citation>
    <scope>NUCLEOTIDE SEQUENCE [LARGE SCALE GENOMIC DNA]</scope>
    <source>
        <strain evidence="7 8">SS37A-Re</strain>
    </source>
</reference>
<protein>
    <recommendedName>
        <fullName evidence="6">Endoribonuclease VapD</fullName>
        <ecNumber evidence="6">3.1.-.-</ecNumber>
    </recommendedName>
</protein>
<keyword evidence="5" id="KW-0843">Virulence</keyword>
<keyword evidence="8" id="KW-1185">Reference proteome</keyword>
<dbReference type="EMBL" id="AP027142">
    <property type="protein sequence ID" value="BDV34653.1"/>
    <property type="molecule type" value="Genomic_DNA"/>
</dbReference>
<dbReference type="PIRSF" id="PIRSF002882">
    <property type="entry name" value="VapD"/>
    <property type="match status" value="1"/>
</dbReference>
<keyword evidence="3 6" id="KW-0540">Nuclease</keyword>
<evidence type="ECO:0000313" key="8">
    <source>
        <dbReference type="Proteomes" id="UP001317629"/>
    </source>
</evidence>
<dbReference type="RefSeq" id="WP_281927901.1">
    <property type="nucleotide sequence ID" value="NZ_AP027142.1"/>
</dbReference>
<proteinExistence type="inferred from homology"/>
<evidence type="ECO:0000256" key="4">
    <source>
        <dbReference type="ARBA" id="ARBA00022801"/>
    </source>
</evidence>
<dbReference type="Gene3D" id="3.30.70.240">
    <property type="match status" value="1"/>
</dbReference>
<sequence length="107" mass="12206">MTYAIAFDLDTDTLQQLYPSPSWNNAYADIRRFLEENGFDHKQGSVYFGDDSIDAVTCVVVAQKLADAFDWFQPSVQDIRMLRIEDNNDLLPALTLRDRRGSAKKGK</sequence>
<evidence type="ECO:0000313" key="7">
    <source>
        <dbReference type="EMBL" id="BDV34653.1"/>
    </source>
</evidence>
<dbReference type="Proteomes" id="UP001317629">
    <property type="component" value="Chromosome"/>
</dbReference>
<dbReference type="InterPro" id="IPR019199">
    <property type="entry name" value="Virulence_VapD/CRISPR_Cas2"/>
</dbReference>
<comment type="function">
    <text evidence="6">Cleaves ssRNA, mostly between U:A.</text>
</comment>
<dbReference type="Pfam" id="PF09827">
    <property type="entry name" value="CRISPR_Cas2"/>
    <property type="match status" value="1"/>
</dbReference>
<accession>A0ABM8E9J2</accession>
<name>A0ABM8E9J2_9HYPH</name>
<keyword evidence="4 6" id="KW-0378">Hydrolase</keyword>
<organism evidence="7 8">
    <name type="scientific">Methylocystis iwaonis</name>
    <dbReference type="NCBI Taxonomy" id="2885079"/>
    <lineage>
        <taxon>Bacteria</taxon>
        <taxon>Pseudomonadati</taxon>
        <taxon>Pseudomonadota</taxon>
        <taxon>Alphaproteobacteria</taxon>
        <taxon>Hyphomicrobiales</taxon>
        <taxon>Methylocystaceae</taxon>
        <taxon>Methylocystis</taxon>
    </lineage>
</organism>
<evidence type="ECO:0000256" key="1">
    <source>
        <dbReference type="ARBA" id="ARBA00009653"/>
    </source>
</evidence>
<comment type="subunit">
    <text evidence="2 6">Homodimer.</text>
</comment>
<evidence type="ECO:0000256" key="2">
    <source>
        <dbReference type="ARBA" id="ARBA00011738"/>
    </source>
</evidence>
<gene>
    <name evidence="7" type="ORF">SS37A_21820</name>
</gene>
<comment type="similarity">
    <text evidence="1 6">Belongs to the VapD ribonuclease family.</text>
</comment>
<evidence type="ECO:0000256" key="5">
    <source>
        <dbReference type="ARBA" id="ARBA00023026"/>
    </source>
</evidence>
<evidence type="ECO:0000256" key="3">
    <source>
        <dbReference type="ARBA" id="ARBA00022722"/>
    </source>
</evidence>
<dbReference type="InterPro" id="IPR016368">
    <property type="entry name" value="VapD"/>
</dbReference>